<dbReference type="Proteomes" id="UP001440984">
    <property type="component" value="Unassembled WGS sequence"/>
</dbReference>
<keyword evidence="3" id="KW-0238">DNA-binding</keyword>
<dbReference type="SUPFAM" id="SSF46785">
    <property type="entry name" value="Winged helix' DNA-binding domain"/>
    <property type="match status" value="1"/>
</dbReference>
<protein>
    <submittedName>
        <fullName evidence="5">BlaI/MecI/CopY family transcriptional regulator</fullName>
    </submittedName>
</protein>
<dbReference type="EMBL" id="JBDZYD010000009">
    <property type="protein sequence ID" value="MEQ0562339.1"/>
    <property type="molecule type" value="Genomic_DNA"/>
</dbReference>
<evidence type="ECO:0000313" key="6">
    <source>
        <dbReference type="Proteomes" id="UP001440984"/>
    </source>
</evidence>
<proteinExistence type="inferred from homology"/>
<name>A0ABV0LJ60_9PSEU</name>
<keyword evidence="6" id="KW-1185">Reference proteome</keyword>
<evidence type="ECO:0000256" key="4">
    <source>
        <dbReference type="ARBA" id="ARBA00023163"/>
    </source>
</evidence>
<comment type="similarity">
    <text evidence="1">Belongs to the BlaI transcriptional regulatory family.</text>
</comment>
<reference evidence="5 6" key="1">
    <citation type="submission" date="2024-05" db="EMBL/GenBank/DDBJ databases">
        <authorList>
            <person name="Zhao H."/>
            <person name="Xu Y."/>
            <person name="Lin S."/>
            <person name="Spain J.C."/>
            <person name="Zhou N.-Y."/>
        </authorList>
    </citation>
    <scope>NUCLEOTIDE SEQUENCE [LARGE SCALE GENOMIC DNA]</scope>
    <source>
        <strain evidence="5 6">NEAU-NG30</strain>
    </source>
</reference>
<keyword evidence="4" id="KW-0804">Transcription</keyword>
<comment type="caution">
    <text evidence="5">The sequence shown here is derived from an EMBL/GenBank/DDBJ whole genome shotgun (WGS) entry which is preliminary data.</text>
</comment>
<dbReference type="Gene3D" id="1.10.10.10">
    <property type="entry name" value="Winged helix-like DNA-binding domain superfamily/Winged helix DNA-binding domain"/>
    <property type="match status" value="1"/>
</dbReference>
<gene>
    <name evidence="5" type="ORF">ABJI51_24915</name>
</gene>
<organism evidence="5 6">
    <name type="scientific">Amycolatopsis melonis</name>
    <dbReference type="NCBI Taxonomy" id="3156488"/>
    <lineage>
        <taxon>Bacteria</taxon>
        <taxon>Bacillati</taxon>
        <taxon>Actinomycetota</taxon>
        <taxon>Actinomycetes</taxon>
        <taxon>Pseudonocardiales</taxon>
        <taxon>Pseudonocardiaceae</taxon>
        <taxon>Amycolatopsis</taxon>
    </lineage>
</organism>
<evidence type="ECO:0000256" key="2">
    <source>
        <dbReference type="ARBA" id="ARBA00023015"/>
    </source>
</evidence>
<dbReference type="Gene3D" id="6.10.140.850">
    <property type="match status" value="1"/>
</dbReference>
<dbReference type="InterPro" id="IPR005650">
    <property type="entry name" value="BlaI_family"/>
</dbReference>
<evidence type="ECO:0000256" key="3">
    <source>
        <dbReference type="ARBA" id="ARBA00023125"/>
    </source>
</evidence>
<sequence>MGKLGELERAVMDALWGRDSPVSVRAVHEALADRGLAYTTVMTVLSRLADKGFVRRERDGRAWLYAPAASRDQYVAELMFEALGETGDRDGALTHFAQAVSAEEADVLRKALTRKRRP</sequence>
<dbReference type="RefSeq" id="WP_348953819.1">
    <property type="nucleotide sequence ID" value="NZ_JBDZYD010000009.1"/>
</dbReference>
<dbReference type="InterPro" id="IPR036390">
    <property type="entry name" value="WH_DNA-bd_sf"/>
</dbReference>
<accession>A0ABV0LJ60</accession>
<dbReference type="Pfam" id="PF03965">
    <property type="entry name" value="Penicillinase_R"/>
    <property type="match status" value="1"/>
</dbReference>
<dbReference type="InterPro" id="IPR036388">
    <property type="entry name" value="WH-like_DNA-bd_sf"/>
</dbReference>
<keyword evidence="2" id="KW-0805">Transcription regulation</keyword>
<evidence type="ECO:0000256" key="1">
    <source>
        <dbReference type="ARBA" id="ARBA00011046"/>
    </source>
</evidence>
<evidence type="ECO:0000313" key="5">
    <source>
        <dbReference type="EMBL" id="MEQ0562339.1"/>
    </source>
</evidence>